<dbReference type="RefSeq" id="WP_370396550.1">
    <property type="nucleotide sequence ID" value="NZ_JALBUT010000002.1"/>
</dbReference>
<dbReference type="InterPro" id="IPR029063">
    <property type="entry name" value="SAM-dependent_MTases_sf"/>
</dbReference>
<sequence length="248" mass="27655">MKRADELLAELKLVESRSKARALIEEGKVKVCGKIIDKPSRKIPDDSEIEIIKDANTLKYVSRAGLKIEAFLDAFKIDPSELDIIDIGASTGGFTDCLLQRGAKYAACVDVGVNQLHEKIKSDPRVKNLEKTDARNLSSEILDDKTFDILCADLSFISLEKVIPSVWQFLKDGGIAIFLVKPQFETLPEFLRRTKGIIKDAEIQQNALQKIKKFLKENYPNSQYIGDIPSPIKGGDGNVEFVLGVKKF</sequence>
<evidence type="ECO:0000256" key="2">
    <source>
        <dbReference type="ARBA" id="ARBA00029460"/>
    </source>
</evidence>
<dbReference type="PANTHER" id="PTHR32319:SF0">
    <property type="entry name" value="BACTERIAL HEMOLYSIN-LIKE PROTEIN"/>
    <property type="match status" value="1"/>
</dbReference>
<evidence type="ECO:0000259" key="4">
    <source>
        <dbReference type="SMART" id="SM00363"/>
    </source>
</evidence>
<evidence type="ECO:0000313" key="6">
    <source>
        <dbReference type="Proteomes" id="UP001275932"/>
    </source>
</evidence>
<dbReference type="InterPro" id="IPR002877">
    <property type="entry name" value="RNA_MeTrfase_FtsJ_dom"/>
</dbReference>
<dbReference type="SUPFAM" id="SSF53335">
    <property type="entry name" value="S-adenosyl-L-methionine-dependent methyltransferases"/>
    <property type="match status" value="1"/>
</dbReference>
<keyword evidence="5" id="KW-0489">Methyltransferase</keyword>
<evidence type="ECO:0000256" key="3">
    <source>
        <dbReference type="PROSITE-ProRule" id="PRU00182"/>
    </source>
</evidence>
<evidence type="ECO:0000256" key="1">
    <source>
        <dbReference type="ARBA" id="ARBA00022884"/>
    </source>
</evidence>
<dbReference type="Pfam" id="PF01728">
    <property type="entry name" value="FtsJ"/>
    <property type="match status" value="1"/>
</dbReference>
<organism evidence="5 6">
    <name type="scientific">Intestinicryptomonas porci</name>
    <dbReference type="NCBI Taxonomy" id="2926320"/>
    <lineage>
        <taxon>Bacteria</taxon>
        <taxon>Pseudomonadati</taxon>
        <taxon>Verrucomicrobiota</taxon>
        <taxon>Opitutia</taxon>
        <taxon>Opitutales</taxon>
        <taxon>Intestinicryptomonaceae</taxon>
        <taxon>Intestinicryptomonas</taxon>
    </lineage>
</organism>
<dbReference type="PANTHER" id="PTHR32319">
    <property type="entry name" value="BACTERIAL HEMOLYSIN-LIKE PROTEIN"/>
    <property type="match status" value="1"/>
</dbReference>
<dbReference type="Proteomes" id="UP001275932">
    <property type="component" value="Unassembled WGS sequence"/>
</dbReference>
<proteinExistence type="inferred from homology"/>
<feature type="domain" description="RNA-binding S4" evidence="4">
    <location>
        <begin position="2"/>
        <end position="69"/>
    </location>
</feature>
<protein>
    <submittedName>
        <fullName evidence="5">TlyA family RNA methyltransferase</fullName>
    </submittedName>
</protein>
<accession>A0ABU4WHM8</accession>
<dbReference type="InterPro" id="IPR004538">
    <property type="entry name" value="Hemolysin_A/TlyA"/>
</dbReference>
<dbReference type="InterPro" id="IPR047048">
    <property type="entry name" value="TlyA"/>
</dbReference>
<dbReference type="GO" id="GO:0032259">
    <property type="term" value="P:methylation"/>
    <property type="evidence" value="ECO:0007669"/>
    <property type="project" value="UniProtKB-KW"/>
</dbReference>
<dbReference type="Pfam" id="PF01479">
    <property type="entry name" value="S4"/>
    <property type="match status" value="1"/>
</dbReference>
<dbReference type="SUPFAM" id="SSF55174">
    <property type="entry name" value="Alpha-L RNA-binding motif"/>
    <property type="match status" value="1"/>
</dbReference>
<name>A0ABU4WHM8_9BACT</name>
<gene>
    <name evidence="5" type="ORF">MOX91_02785</name>
</gene>
<keyword evidence="5" id="KW-0808">Transferase</keyword>
<keyword evidence="1 3" id="KW-0694">RNA-binding</keyword>
<dbReference type="Gene3D" id="3.10.290.10">
    <property type="entry name" value="RNA-binding S4 domain"/>
    <property type="match status" value="1"/>
</dbReference>
<dbReference type="InterPro" id="IPR036986">
    <property type="entry name" value="S4_RNA-bd_sf"/>
</dbReference>
<dbReference type="CDD" id="cd00165">
    <property type="entry name" value="S4"/>
    <property type="match status" value="1"/>
</dbReference>
<keyword evidence="6" id="KW-1185">Reference proteome</keyword>
<evidence type="ECO:0000313" key="5">
    <source>
        <dbReference type="EMBL" id="MDX8415105.1"/>
    </source>
</evidence>
<dbReference type="InterPro" id="IPR002942">
    <property type="entry name" value="S4_RNA-bd"/>
</dbReference>
<dbReference type="Gene3D" id="3.40.50.150">
    <property type="entry name" value="Vaccinia Virus protein VP39"/>
    <property type="match status" value="1"/>
</dbReference>
<dbReference type="SMART" id="SM00363">
    <property type="entry name" value="S4"/>
    <property type="match status" value="1"/>
</dbReference>
<comment type="caution">
    <text evidence="5">The sequence shown here is derived from an EMBL/GenBank/DDBJ whole genome shotgun (WGS) entry which is preliminary data.</text>
</comment>
<dbReference type="PROSITE" id="PS50889">
    <property type="entry name" value="S4"/>
    <property type="match status" value="1"/>
</dbReference>
<comment type="similarity">
    <text evidence="2">Belongs to the TlyA family.</text>
</comment>
<reference evidence="5 6" key="1">
    <citation type="submission" date="2022-03" db="EMBL/GenBank/DDBJ databases">
        <title>Novel taxa within the pig intestine.</title>
        <authorList>
            <person name="Wylensek D."/>
            <person name="Bishof K."/>
            <person name="Afrizal A."/>
            <person name="Clavel T."/>
        </authorList>
    </citation>
    <scope>NUCLEOTIDE SEQUENCE [LARGE SCALE GENOMIC DNA]</scope>
    <source>
        <strain evidence="5 6">CLA-KB-P66</strain>
    </source>
</reference>
<dbReference type="GO" id="GO:0008168">
    <property type="term" value="F:methyltransferase activity"/>
    <property type="evidence" value="ECO:0007669"/>
    <property type="project" value="UniProtKB-KW"/>
</dbReference>
<dbReference type="NCBIfam" id="TIGR00478">
    <property type="entry name" value="tly"/>
    <property type="match status" value="1"/>
</dbReference>
<dbReference type="EMBL" id="JALBUT010000002">
    <property type="protein sequence ID" value="MDX8415105.1"/>
    <property type="molecule type" value="Genomic_DNA"/>
</dbReference>
<dbReference type="PIRSF" id="PIRSF005578">
    <property type="entry name" value="TlyA"/>
    <property type="match status" value="1"/>
</dbReference>
<dbReference type="CDD" id="cd02440">
    <property type="entry name" value="AdoMet_MTases"/>
    <property type="match status" value="1"/>
</dbReference>